<evidence type="ECO:0000313" key="2">
    <source>
        <dbReference type="EMBL" id="AZL61479.1"/>
    </source>
</evidence>
<sequence>MQEETQVQLLPDEALELPAEDQSVKAKPSDAVINEKYIKGDIRIVTEQARYPINTVAAMADSDSYTLSPEYQRRHRWSRDQQSRLIESLIMNVPVPPVFLYEYDFSKYEVMDGLQRLTAISEYYKGQFALTGLAEWSELNGKRYKELPDKVREGIDRRYLSSIILLKETARNEGEALRLKQLVFERLNSGGVILSHQESRNALFNGPLNEACLLLSRTPAFCRLWNIAEPTPEEIAARENKTDYTLPEDLLKNDDFRSMYDVELVLRFFANRQRLQVRQSGDSLKRFLDRYLQLGNSAFSPGTIAALSVIFVETINLIESVLGEQAFWLYRKRGKEDSETWNWLQRPTLAAYEPLMFVFSTMRERSADLTNSAQQIREGLAEFYKEKYEIFGGRNVNASDITAREQAYRTYIVSKLP</sequence>
<gene>
    <name evidence="2" type="ORF">EI545_21230</name>
</gene>
<keyword evidence="3" id="KW-1185">Reference proteome</keyword>
<feature type="domain" description="GmrSD restriction endonucleases N-terminal" evidence="1">
    <location>
        <begin position="66"/>
        <end position="204"/>
    </location>
</feature>
<evidence type="ECO:0000259" key="1">
    <source>
        <dbReference type="Pfam" id="PF03235"/>
    </source>
</evidence>
<name>A0A3S8UD00_9RHOB</name>
<keyword evidence="2" id="KW-0614">Plasmid</keyword>
<dbReference type="AlphaFoldDB" id="A0A3S8UD00"/>
<dbReference type="EMBL" id="CP034332">
    <property type="protein sequence ID" value="AZL61479.1"/>
    <property type="molecule type" value="Genomic_DNA"/>
</dbReference>
<organism evidence="2 3">
    <name type="scientific">Tabrizicola piscis</name>
    <dbReference type="NCBI Taxonomy" id="2494374"/>
    <lineage>
        <taxon>Bacteria</taxon>
        <taxon>Pseudomonadati</taxon>
        <taxon>Pseudomonadota</taxon>
        <taxon>Alphaproteobacteria</taxon>
        <taxon>Rhodobacterales</taxon>
        <taxon>Paracoccaceae</taxon>
        <taxon>Tabrizicola</taxon>
    </lineage>
</organism>
<reference evidence="2 3" key="1">
    <citation type="submission" date="2018-12" db="EMBL/GenBank/DDBJ databases">
        <title>Complete genome sequencing of Tabrizicola sp. K13M18.</title>
        <authorList>
            <person name="Bae J.-W."/>
        </authorList>
    </citation>
    <scope>NUCLEOTIDE SEQUENCE [LARGE SCALE GENOMIC DNA]</scope>
    <source>
        <strain evidence="2 3">K13M18</strain>
        <plasmid evidence="2 3">unnamed4</plasmid>
    </source>
</reference>
<protein>
    <submittedName>
        <fullName evidence="2">DUF262 domain-containing protein</fullName>
    </submittedName>
</protein>
<geneLocation type="plasmid" evidence="2 3">
    <name>unnamed4</name>
</geneLocation>
<dbReference type="KEGG" id="taw:EI545_21230"/>
<dbReference type="Pfam" id="PF03235">
    <property type="entry name" value="GmrSD_N"/>
    <property type="match status" value="1"/>
</dbReference>
<dbReference type="PANTHER" id="PTHR39639">
    <property type="entry name" value="CHROMOSOME 16, WHOLE GENOME SHOTGUN SEQUENCE"/>
    <property type="match status" value="1"/>
</dbReference>
<dbReference type="PANTHER" id="PTHR39639:SF1">
    <property type="entry name" value="DUF262 DOMAIN-CONTAINING PROTEIN"/>
    <property type="match status" value="1"/>
</dbReference>
<dbReference type="RefSeq" id="WP_125327953.1">
    <property type="nucleotide sequence ID" value="NZ_CP034332.1"/>
</dbReference>
<proteinExistence type="predicted"/>
<evidence type="ECO:0000313" key="3">
    <source>
        <dbReference type="Proteomes" id="UP000282002"/>
    </source>
</evidence>
<dbReference type="Proteomes" id="UP000282002">
    <property type="component" value="Plasmid unnamed4"/>
</dbReference>
<accession>A0A3S8UD00</accession>
<dbReference type="InterPro" id="IPR004919">
    <property type="entry name" value="GmrSD_N"/>
</dbReference>
<dbReference type="OrthoDB" id="9787127at2"/>